<evidence type="ECO:0008006" key="4">
    <source>
        <dbReference type="Google" id="ProtNLM"/>
    </source>
</evidence>
<organism evidence="2 3">
    <name type="scientific">Oryza sativa subsp. japonica</name>
    <name type="common">Rice</name>
    <dbReference type="NCBI Taxonomy" id="39947"/>
    <lineage>
        <taxon>Eukaryota</taxon>
        <taxon>Viridiplantae</taxon>
        <taxon>Streptophyta</taxon>
        <taxon>Embryophyta</taxon>
        <taxon>Tracheophyta</taxon>
        <taxon>Spermatophyta</taxon>
        <taxon>Magnoliopsida</taxon>
        <taxon>Liliopsida</taxon>
        <taxon>Poales</taxon>
        <taxon>Poaceae</taxon>
        <taxon>BOP clade</taxon>
        <taxon>Oryzoideae</taxon>
        <taxon>Oryzeae</taxon>
        <taxon>Oryzinae</taxon>
        <taxon>Oryza</taxon>
        <taxon>Oryza sativa</taxon>
    </lineage>
</organism>
<dbReference type="SUPFAM" id="SSF81383">
    <property type="entry name" value="F-box domain"/>
    <property type="match status" value="1"/>
</dbReference>
<reference evidence="3" key="1">
    <citation type="journal article" date="2005" name="Nature">
        <title>The map-based sequence of the rice genome.</title>
        <authorList>
            <consortium name="International rice genome sequencing project (IRGSP)"/>
            <person name="Matsumoto T."/>
            <person name="Wu J."/>
            <person name="Kanamori H."/>
            <person name="Katayose Y."/>
            <person name="Fujisawa M."/>
            <person name="Namiki N."/>
            <person name="Mizuno H."/>
            <person name="Yamamoto K."/>
            <person name="Antonio B.A."/>
            <person name="Baba T."/>
            <person name="Sakata K."/>
            <person name="Nagamura Y."/>
            <person name="Aoki H."/>
            <person name="Arikawa K."/>
            <person name="Arita K."/>
            <person name="Bito T."/>
            <person name="Chiden Y."/>
            <person name="Fujitsuka N."/>
            <person name="Fukunaka R."/>
            <person name="Hamada M."/>
            <person name="Harada C."/>
            <person name="Hayashi A."/>
            <person name="Hijishita S."/>
            <person name="Honda M."/>
            <person name="Hosokawa S."/>
            <person name="Ichikawa Y."/>
            <person name="Idonuma A."/>
            <person name="Iijima M."/>
            <person name="Ikeda M."/>
            <person name="Ikeno M."/>
            <person name="Ito K."/>
            <person name="Ito S."/>
            <person name="Ito T."/>
            <person name="Ito Y."/>
            <person name="Ito Y."/>
            <person name="Iwabuchi A."/>
            <person name="Kamiya K."/>
            <person name="Karasawa W."/>
            <person name="Kurita K."/>
            <person name="Katagiri S."/>
            <person name="Kikuta A."/>
            <person name="Kobayashi H."/>
            <person name="Kobayashi N."/>
            <person name="Machita K."/>
            <person name="Maehara T."/>
            <person name="Masukawa M."/>
            <person name="Mizubayashi T."/>
            <person name="Mukai Y."/>
            <person name="Nagasaki H."/>
            <person name="Nagata Y."/>
            <person name="Naito S."/>
            <person name="Nakashima M."/>
            <person name="Nakama Y."/>
            <person name="Nakamichi Y."/>
            <person name="Nakamura M."/>
            <person name="Meguro A."/>
            <person name="Negishi M."/>
            <person name="Ohta I."/>
            <person name="Ohta T."/>
            <person name="Okamoto M."/>
            <person name="Ono N."/>
            <person name="Saji S."/>
            <person name="Sakaguchi M."/>
            <person name="Sakai K."/>
            <person name="Shibata M."/>
            <person name="Shimokawa T."/>
            <person name="Song J."/>
            <person name="Takazaki Y."/>
            <person name="Terasawa K."/>
            <person name="Tsugane M."/>
            <person name="Tsuji K."/>
            <person name="Ueda S."/>
            <person name="Waki K."/>
            <person name="Yamagata H."/>
            <person name="Yamamoto M."/>
            <person name="Yamamoto S."/>
            <person name="Yamane H."/>
            <person name="Yoshiki S."/>
            <person name="Yoshihara R."/>
            <person name="Yukawa K."/>
            <person name="Zhong H."/>
            <person name="Yano M."/>
            <person name="Yuan Q."/>
            <person name="Ouyang S."/>
            <person name="Liu J."/>
            <person name="Jones K.M."/>
            <person name="Gansberger K."/>
            <person name="Moffat K."/>
            <person name="Hill J."/>
            <person name="Bera J."/>
            <person name="Fadrosh D."/>
            <person name="Jin S."/>
            <person name="Johri S."/>
            <person name="Kim M."/>
            <person name="Overton L."/>
            <person name="Reardon M."/>
            <person name="Tsitrin T."/>
            <person name="Vuong H."/>
            <person name="Weaver B."/>
            <person name="Ciecko A."/>
            <person name="Tallon L."/>
            <person name="Jackson J."/>
            <person name="Pai G."/>
            <person name="Aken S.V."/>
            <person name="Utterback T."/>
            <person name="Reidmuller S."/>
            <person name="Feldblyum T."/>
            <person name="Hsiao J."/>
            <person name="Zismann V."/>
            <person name="Iobst S."/>
            <person name="de Vazeille A.R."/>
            <person name="Buell C.R."/>
            <person name="Ying K."/>
            <person name="Li Y."/>
            <person name="Lu T."/>
            <person name="Huang Y."/>
            <person name="Zhao Q."/>
            <person name="Feng Q."/>
            <person name="Zhang L."/>
            <person name="Zhu J."/>
            <person name="Weng Q."/>
            <person name="Mu J."/>
            <person name="Lu Y."/>
            <person name="Fan D."/>
            <person name="Liu Y."/>
            <person name="Guan J."/>
            <person name="Zhang Y."/>
            <person name="Yu S."/>
            <person name="Liu X."/>
            <person name="Zhang Y."/>
            <person name="Hong G."/>
            <person name="Han B."/>
            <person name="Choisne N."/>
            <person name="Demange N."/>
            <person name="Orjeda G."/>
            <person name="Samain S."/>
            <person name="Cattolico L."/>
            <person name="Pelletier E."/>
            <person name="Couloux A."/>
            <person name="Segurens B."/>
            <person name="Wincker P."/>
            <person name="D'Hont A."/>
            <person name="Scarpelli C."/>
            <person name="Weissenbach J."/>
            <person name="Salanoubat M."/>
            <person name="Quetier F."/>
            <person name="Yu Y."/>
            <person name="Kim H.R."/>
            <person name="Rambo T."/>
            <person name="Currie J."/>
            <person name="Collura K."/>
            <person name="Luo M."/>
            <person name="Yang T."/>
            <person name="Ammiraju J.S.S."/>
            <person name="Engler F."/>
            <person name="Soderlund C."/>
            <person name="Wing R.A."/>
            <person name="Palmer L.E."/>
            <person name="de la Bastide M."/>
            <person name="Spiegel L."/>
            <person name="Nascimento L."/>
            <person name="Zutavern T."/>
            <person name="O'Shaughnessy A."/>
            <person name="Dike S."/>
            <person name="Dedhia N."/>
            <person name="Preston R."/>
            <person name="Balija V."/>
            <person name="McCombie W.R."/>
            <person name="Chow T."/>
            <person name="Chen H."/>
            <person name="Chung M."/>
            <person name="Chen C."/>
            <person name="Shaw J."/>
            <person name="Wu H."/>
            <person name="Hsiao K."/>
            <person name="Chao Y."/>
            <person name="Chu M."/>
            <person name="Cheng C."/>
            <person name="Hour A."/>
            <person name="Lee P."/>
            <person name="Lin S."/>
            <person name="Lin Y."/>
            <person name="Liou J."/>
            <person name="Liu S."/>
            <person name="Hsing Y."/>
            <person name="Raghuvanshi S."/>
            <person name="Mohanty A."/>
            <person name="Bharti A.K."/>
            <person name="Gaur A."/>
            <person name="Gupta V."/>
            <person name="Kumar D."/>
            <person name="Ravi V."/>
            <person name="Vij S."/>
            <person name="Kapur A."/>
            <person name="Khurana P."/>
            <person name="Khurana P."/>
            <person name="Khurana J.P."/>
            <person name="Tyagi A.K."/>
            <person name="Gaikwad K."/>
            <person name="Singh A."/>
            <person name="Dalal V."/>
            <person name="Srivastava S."/>
            <person name="Dixit A."/>
            <person name="Pal A.K."/>
            <person name="Ghazi I.A."/>
            <person name="Yadav M."/>
            <person name="Pandit A."/>
            <person name="Bhargava A."/>
            <person name="Sureshbabu K."/>
            <person name="Batra K."/>
            <person name="Sharma T.R."/>
            <person name="Mohapatra T."/>
            <person name="Singh N.K."/>
            <person name="Messing J."/>
            <person name="Nelson A.B."/>
            <person name="Fuks G."/>
            <person name="Kavchok S."/>
            <person name="Keizer G."/>
            <person name="Linton E."/>
            <person name="Llaca V."/>
            <person name="Song R."/>
            <person name="Tanyolac B."/>
            <person name="Young S."/>
            <person name="Ho-Il K."/>
            <person name="Hahn J.H."/>
            <person name="Sangsakoo G."/>
            <person name="Vanavichit A."/>
            <person name="de Mattos Luiz.A.T."/>
            <person name="Zimmer P.D."/>
            <person name="Malone G."/>
            <person name="Dellagostin O."/>
            <person name="de Oliveira A.C."/>
            <person name="Bevan M."/>
            <person name="Bancroft I."/>
            <person name="Minx P."/>
            <person name="Cordum H."/>
            <person name="Wilson R."/>
            <person name="Cheng Z."/>
            <person name="Jin W."/>
            <person name="Jiang J."/>
            <person name="Leong S.A."/>
            <person name="Iwama H."/>
            <person name="Gojobori T."/>
            <person name="Itoh T."/>
            <person name="Niimura Y."/>
            <person name="Fujii Y."/>
            <person name="Habara T."/>
            <person name="Sakai H."/>
            <person name="Sato Y."/>
            <person name="Wilson G."/>
            <person name="Kumar K."/>
            <person name="McCouch S."/>
            <person name="Juretic N."/>
            <person name="Hoen D."/>
            <person name="Wright S."/>
            <person name="Bruskiewich R."/>
            <person name="Bureau T."/>
            <person name="Miyao A."/>
            <person name="Hirochika H."/>
            <person name="Nishikawa T."/>
            <person name="Kadowaki K."/>
            <person name="Sugiura M."/>
            <person name="Burr B."/>
            <person name="Sasaki T."/>
        </authorList>
    </citation>
    <scope>NUCLEOTIDE SEQUENCE [LARGE SCALE GENOMIC DNA]</scope>
    <source>
        <strain evidence="3">cv. Nipponbare</strain>
    </source>
</reference>
<protein>
    <recommendedName>
        <fullName evidence="4">F-box domain-containing protein</fullName>
    </recommendedName>
</protein>
<dbReference type="Proteomes" id="UP000000763">
    <property type="component" value="Chromosome 9"/>
</dbReference>
<feature type="region of interest" description="Disordered" evidence="1">
    <location>
        <begin position="471"/>
        <end position="490"/>
    </location>
</feature>
<feature type="region of interest" description="Disordered" evidence="1">
    <location>
        <begin position="398"/>
        <end position="419"/>
    </location>
</feature>
<accession>Q6K3W5</accession>
<evidence type="ECO:0000313" key="3">
    <source>
        <dbReference type="Proteomes" id="UP000000763"/>
    </source>
</evidence>
<evidence type="ECO:0000256" key="1">
    <source>
        <dbReference type="SAM" id="MobiDB-lite"/>
    </source>
</evidence>
<dbReference type="EMBL" id="AP005593">
    <property type="protein sequence ID" value="BAD23455.1"/>
    <property type="molecule type" value="Genomic_DNA"/>
</dbReference>
<dbReference type="AlphaFoldDB" id="Q6K3W5"/>
<name>Q6K3W5_ORYSJ</name>
<feature type="compositionally biased region" description="Gly residues" evidence="1">
    <location>
        <begin position="481"/>
        <end position="490"/>
    </location>
</feature>
<gene>
    <name evidence="2" type="primary">P0692F07.21</name>
</gene>
<dbReference type="PANTHER" id="PTHR33207">
    <property type="entry name" value="F-BOX DOMAIN CONTAINING PROTEIN-RELATED"/>
    <property type="match status" value="1"/>
</dbReference>
<reference evidence="3" key="2">
    <citation type="journal article" date="2008" name="Nucleic Acids Res.">
        <title>The rice annotation project database (RAP-DB): 2008 update.</title>
        <authorList>
            <consortium name="The rice annotation project (RAP)"/>
        </authorList>
    </citation>
    <scope>GENOME REANNOTATION</scope>
    <source>
        <strain evidence="3">cv. Nipponbare</strain>
    </source>
</reference>
<evidence type="ECO:0000313" key="2">
    <source>
        <dbReference type="EMBL" id="BAD23455.1"/>
    </source>
</evidence>
<sequence>MAAASTRRPLRRRATTVDDLDDALLTRVLVRLASPHWFIRAAATCKRWRRIIGAGGGSPCRAVEFHRRGRNPIVGHYYYPGRGSGGAVFVPSASPSLQPRVDGRHFSLGFLPDSDSWRLVDSSGSLLLLAKRKSGWMRHCFPDLVVCEPLTRRYRLIPRLEEMKHHRCIGAFLRRDHYHHGYAGVSADLGTATAFVFGSERWPWPCDRPWSRWRLAGRATGVHISGAESVHFVGRASGGFYWRMDDDGDRMLVHSCYTYSYSTFSRVALPEAMKGARRRDDGTSSAFRVVAGADGDVRIAWLMSGVPSVFARRREQWWMEKRLQLPAHTAPESFIIAGNNAVIADAGAGRVLLAPAEVDKRRRRRRVISIELATMKIDEPKHHAGGVVTYPYELPWPRGERRERGGEQGGGAPVARRRRRRRQNVFPLAVYPGKVAANSEIEGEVGNAVGKSSVPRRERRLRCGSWWRQMEGKRREIGSSQQGGAGGERE</sequence>
<dbReference type="InterPro" id="IPR036047">
    <property type="entry name" value="F-box-like_dom_sf"/>
</dbReference>
<proteinExistence type="predicted"/>